<sequence>MPGPHPALARSASALAFELPDALADAITEVWAELEALEVTTPSAALEHVCAGLTIAPHPWAKRHIVLADHVVLEPERALRLALLTLGELGLPERRSYEGRVEHQPWFRAYQLLSSAYRDAGRLAALERPLRWLVVDAVLDGCELDGCTNAMQEATGWLWTSWRIDRDAGLDIEPTLARMWRLAERGFSGDGYDDGSFELTFDQLADELHDARLAAELRTVHALMDYASFPWQAYERAQLREALTRAREQGLDLDALRELCRPVIGTYFEGELPLSPGQVPEGEEP</sequence>
<reference evidence="1 2" key="1">
    <citation type="submission" date="2007-06" db="EMBL/GenBank/DDBJ databases">
        <authorList>
            <person name="Shimkets L."/>
            <person name="Ferriera S."/>
            <person name="Johnson J."/>
            <person name="Kravitz S."/>
            <person name="Beeson K."/>
            <person name="Sutton G."/>
            <person name="Rogers Y.-H."/>
            <person name="Friedman R."/>
            <person name="Frazier M."/>
            <person name="Venter J.C."/>
        </authorList>
    </citation>
    <scope>NUCLEOTIDE SEQUENCE [LARGE SCALE GENOMIC DNA]</scope>
    <source>
        <strain evidence="1 2">SIR-1</strain>
    </source>
</reference>
<dbReference type="Proteomes" id="UP000005801">
    <property type="component" value="Unassembled WGS sequence"/>
</dbReference>
<dbReference type="EMBL" id="ABCS01000046">
    <property type="protein sequence ID" value="EDM77414.1"/>
    <property type="molecule type" value="Genomic_DNA"/>
</dbReference>
<dbReference type="AlphaFoldDB" id="A6G9M0"/>
<keyword evidence="2" id="KW-1185">Reference proteome</keyword>
<protein>
    <submittedName>
        <fullName evidence="1">Uncharacterized protein</fullName>
    </submittedName>
</protein>
<comment type="caution">
    <text evidence="1">The sequence shown here is derived from an EMBL/GenBank/DDBJ whole genome shotgun (WGS) entry which is preliminary data.</text>
</comment>
<organism evidence="1 2">
    <name type="scientific">Plesiocystis pacifica SIR-1</name>
    <dbReference type="NCBI Taxonomy" id="391625"/>
    <lineage>
        <taxon>Bacteria</taxon>
        <taxon>Pseudomonadati</taxon>
        <taxon>Myxococcota</taxon>
        <taxon>Polyangia</taxon>
        <taxon>Nannocystales</taxon>
        <taxon>Nannocystaceae</taxon>
        <taxon>Plesiocystis</taxon>
    </lineage>
</organism>
<evidence type="ECO:0000313" key="2">
    <source>
        <dbReference type="Proteomes" id="UP000005801"/>
    </source>
</evidence>
<name>A6G9M0_9BACT</name>
<accession>A6G9M0</accession>
<gene>
    <name evidence="1" type="ORF">PPSIR1_37904</name>
</gene>
<proteinExistence type="predicted"/>
<evidence type="ECO:0000313" key="1">
    <source>
        <dbReference type="EMBL" id="EDM77414.1"/>
    </source>
</evidence>
<dbReference type="RefSeq" id="WP_006973415.1">
    <property type="nucleotide sequence ID" value="NZ_ABCS01000046.1"/>
</dbReference>